<keyword evidence="1" id="KW-0862">Zinc</keyword>
<feature type="domain" description="RING-type" evidence="3">
    <location>
        <begin position="76"/>
        <end position="118"/>
    </location>
</feature>
<dbReference type="SUPFAM" id="SSF57850">
    <property type="entry name" value="RING/U-box"/>
    <property type="match status" value="1"/>
</dbReference>
<dbReference type="PANTHER" id="PTHR47662:SF1">
    <property type="entry name" value="RING-TYPE DOMAIN-CONTAINING PROTEIN"/>
    <property type="match status" value="1"/>
</dbReference>
<dbReference type="EMBL" id="KV450493">
    <property type="protein sequence ID" value="OAY22150.1"/>
    <property type="molecule type" value="Genomic_DNA"/>
</dbReference>
<reference evidence="4" key="1">
    <citation type="submission" date="2016-02" db="EMBL/GenBank/DDBJ databases">
        <title>WGS assembly of Manihot esculenta.</title>
        <authorList>
            <person name="Bredeson J.V."/>
            <person name="Prochnik S.E."/>
            <person name="Lyons J.B."/>
            <person name="Schmutz J."/>
            <person name="Grimwood J."/>
            <person name="Vrebalov J."/>
            <person name="Bart R.S."/>
            <person name="Amuge T."/>
            <person name="Ferguson M.E."/>
            <person name="Green R."/>
            <person name="Putnam N."/>
            <person name="Stites J."/>
            <person name="Rounsley S."/>
            <person name="Rokhsar D.S."/>
        </authorList>
    </citation>
    <scope>NUCLEOTIDE SEQUENCE [LARGE SCALE GENOMIC DNA]</scope>
    <source>
        <tissue evidence="4">Leaf</tissue>
    </source>
</reference>
<dbReference type="SMART" id="SM00184">
    <property type="entry name" value="RING"/>
    <property type="match status" value="1"/>
</dbReference>
<dbReference type="Gramene" id="Manes.13G088541.1.v8.1">
    <property type="protein sequence ID" value="Manes.13G088541.1.v8.1.CDS.1"/>
    <property type="gene ID" value="Manes.13G088541.v8.1"/>
</dbReference>
<dbReference type="GO" id="GO:0008270">
    <property type="term" value="F:zinc ion binding"/>
    <property type="evidence" value="ECO:0007669"/>
    <property type="project" value="UniProtKB-KW"/>
</dbReference>
<keyword evidence="1" id="KW-0479">Metal-binding</keyword>
<evidence type="ECO:0000259" key="3">
    <source>
        <dbReference type="PROSITE" id="PS50089"/>
    </source>
</evidence>
<organism evidence="4">
    <name type="scientific">Manihot esculenta</name>
    <name type="common">Cassava</name>
    <name type="synonym">Jatropha manihot</name>
    <dbReference type="NCBI Taxonomy" id="3983"/>
    <lineage>
        <taxon>Eukaryota</taxon>
        <taxon>Viridiplantae</taxon>
        <taxon>Streptophyta</taxon>
        <taxon>Embryophyta</taxon>
        <taxon>Tracheophyta</taxon>
        <taxon>Spermatophyta</taxon>
        <taxon>Magnoliopsida</taxon>
        <taxon>eudicotyledons</taxon>
        <taxon>Gunneridae</taxon>
        <taxon>Pentapetalae</taxon>
        <taxon>rosids</taxon>
        <taxon>fabids</taxon>
        <taxon>Malpighiales</taxon>
        <taxon>Euphorbiaceae</taxon>
        <taxon>Crotonoideae</taxon>
        <taxon>Manihoteae</taxon>
        <taxon>Manihot</taxon>
    </lineage>
</organism>
<dbReference type="InterPro" id="IPR013083">
    <property type="entry name" value="Znf_RING/FYVE/PHD"/>
</dbReference>
<dbReference type="AlphaFoldDB" id="A0A199UBL3"/>
<dbReference type="OMA" id="RRREFYG"/>
<dbReference type="InterPro" id="IPR001841">
    <property type="entry name" value="Znf_RING"/>
</dbReference>
<dbReference type="Gene3D" id="3.30.40.10">
    <property type="entry name" value="Zinc/RING finger domain, C3HC4 (zinc finger)"/>
    <property type="match status" value="1"/>
</dbReference>
<dbReference type="PANTHER" id="PTHR47662">
    <property type="entry name" value="RING-TYPE DOMAIN-CONTAINING PROTEIN"/>
    <property type="match status" value="1"/>
</dbReference>
<feature type="transmembrane region" description="Helical" evidence="2">
    <location>
        <begin position="12"/>
        <end position="33"/>
    </location>
</feature>
<dbReference type="Pfam" id="PF13639">
    <property type="entry name" value="zf-RING_2"/>
    <property type="match status" value="1"/>
</dbReference>
<evidence type="ECO:0000313" key="4">
    <source>
        <dbReference type="EMBL" id="OAY22150.1"/>
    </source>
</evidence>
<evidence type="ECO:0000256" key="1">
    <source>
        <dbReference type="PROSITE-ProRule" id="PRU00175"/>
    </source>
</evidence>
<dbReference type="FunFam" id="3.30.40.10:FF:000388">
    <property type="entry name" value="Putative RING zinc finger domain superfamily protein"/>
    <property type="match status" value="1"/>
</dbReference>
<evidence type="ECO:0000256" key="2">
    <source>
        <dbReference type="SAM" id="Phobius"/>
    </source>
</evidence>
<protein>
    <recommendedName>
        <fullName evidence="3">RING-type domain-containing protein</fullName>
    </recommendedName>
</protein>
<keyword evidence="2" id="KW-0812">Transmembrane</keyword>
<keyword evidence="1" id="KW-0863">Zinc-finger</keyword>
<keyword evidence="2" id="KW-0472">Membrane</keyword>
<name>A0A199UBL3_MANES</name>
<dbReference type="OrthoDB" id="8062037at2759"/>
<dbReference type="PROSITE" id="PS50089">
    <property type="entry name" value="ZF_RING_2"/>
    <property type="match status" value="1"/>
</dbReference>
<keyword evidence="2" id="KW-1133">Transmembrane helix</keyword>
<proteinExistence type="predicted"/>
<gene>
    <name evidence="4" type="ORF">MANES_S024900</name>
</gene>
<accession>A0A199UBL3</accession>
<sequence length="163" mass="18795">MASLSEILSRLYTVAIVFFCLLALEAVILFRSVTASIANSDKRSVISTSQYLQLIEEKYPSTLYKEKLRQQSLIECAVCLSEFLEGERVRKLKCKHTFHRDCLDKWLQQYLATCPLCRTKVLPDEIVADFHRLQDQIDQYDGSDDEIIFLLSALHGNGLQRIF</sequence>